<dbReference type="GO" id="GO:0005524">
    <property type="term" value="F:ATP binding"/>
    <property type="evidence" value="ECO:0007669"/>
    <property type="project" value="InterPro"/>
</dbReference>
<dbReference type="SUPFAM" id="SSF52540">
    <property type="entry name" value="P-loop containing nucleoside triphosphate hydrolases"/>
    <property type="match status" value="3"/>
</dbReference>
<name>L5L2E7_PTEAL</name>
<sequence>MSLPLTEEQRKKIEENRQKALARRAEKLLEQHQRAGLSSSIAAHPSQSKHNPSPNLPRDPSKPVSHGVSFEQQNPSSSSNGDQRPHNPHSFHLSTPDQAKGTWKWQEVMSTAYPHQSPPSQKTLTGISPPLAQSPPEVSNEWLLGPGLGQGHPQASHGTKSTPFANTTHEPLAKGESSQDTPTISGQTPKDPKLEATPARPLSTLGQNVSNVLCGSGSVMPRTEGKLQQKSQASLPKTVSSQEGKCIRNGDRFQVKIGYNAELIAVFKRLPSRSFDPDTKTWNFSMTDYNALMKAAQHLSTVTLQPLEEASGVSQTSLPSAPSLAFVKGQCVLISRARFEADIGYSEVLMALFKQMDSRNYGKLSALAWGGPQQASTSDWCLLKNVKTRKWNFLLEEHNKLIERVRCLPQVQLNPLPKTLTLAFASQLEKTSLCPTADIPEADLSRVDPKLVSSLLPFQRAGVNFAIAKGGRLLLADDMGLGKTIQAICIAAFYRKEWPLLVVVPSSVRFTWEQAFLQWLPSLSPENINVVVTGKDRLTAGLVNIVSFDLLSKLEKQLKTHFKVVIIDESHFLKNIKTARCRAAVPLLKIAKRVILLSGTPAMSRPAELYTQIIAVKPTFFPQFHAFGLRYCDAKRHAWGWDYSGSSNLGELKLLLEEAVMLRRLKSDVLAQLPAKQRKMVVFAPGQINAKARTSLDAAAEEMTTKGKSKGQQREALILFFNRTAEAKIPSIIEYILDLLESGREKFLVFAHHKVVLDAITKVLEKKQVQHIRIDGSTSSADREDLCQQFQLSERHAVAVLSITAANMGLTFSSADLVVFAELFWNPGVRDTEVLKSPGMLMAAGRKELVSGRQDDRSFVDRGSWALHHVTLAVKSSEEEGLWWDLGARGCLLQALTYIQPDPRALQVLMQAEDRVHRIGQSSSVGIHYLVARGTADDYLWPLIQEKIKVLGEAGVSEANFSEMTEDTDYIYKDPKQQNIYDLFQKSFEEDGSDKELLEAAESFDPGSASGTSGTSSQDIGDLPDESTSMDSPVKKRRFEFFDNWDSFTSPL</sequence>
<dbReference type="eggNOG" id="KOG1000">
    <property type="taxonomic scope" value="Eukaryota"/>
</dbReference>
<dbReference type="Pfam" id="PF00271">
    <property type="entry name" value="Helicase_C"/>
    <property type="match status" value="1"/>
</dbReference>
<evidence type="ECO:0000256" key="7">
    <source>
        <dbReference type="PROSITE-ProRule" id="PRU00800"/>
    </source>
</evidence>
<dbReference type="InterPro" id="IPR000330">
    <property type="entry name" value="SNF2_N"/>
</dbReference>
<evidence type="ECO:0000256" key="5">
    <source>
        <dbReference type="ARBA" id="ARBA00029621"/>
    </source>
</evidence>
<dbReference type="SMART" id="SM00487">
    <property type="entry name" value="DEXDc"/>
    <property type="match status" value="1"/>
</dbReference>
<gene>
    <name evidence="12" type="ORF">PAL_GLEAN10014451</name>
</gene>
<dbReference type="SMART" id="SM00490">
    <property type="entry name" value="HELICc"/>
    <property type="match status" value="1"/>
</dbReference>
<feature type="compositionally biased region" description="Low complexity" evidence="8">
    <location>
        <begin position="1007"/>
        <end position="1017"/>
    </location>
</feature>
<proteinExistence type="inferred from homology"/>
<dbReference type="FunFam" id="3.40.50.10810:FF:000026">
    <property type="entry name" value="SWI/SNF related, matrix associated, actin dependent regulator of chromatin, subfamily a-like 1"/>
    <property type="match status" value="1"/>
</dbReference>
<evidence type="ECO:0000256" key="1">
    <source>
        <dbReference type="ARBA" id="ARBA00004123"/>
    </source>
</evidence>
<feature type="compositionally biased region" description="Polar residues" evidence="8">
    <location>
        <begin position="176"/>
        <end position="188"/>
    </location>
</feature>
<evidence type="ECO:0000256" key="3">
    <source>
        <dbReference type="ARBA" id="ARBA00022801"/>
    </source>
</evidence>
<dbReference type="CDD" id="cd18010">
    <property type="entry name" value="DEXHc_HARP_SMARCAL1"/>
    <property type="match status" value="1"/>
</dbReference>
<keyword evidence="4" id="KW-0539">Nucleus</keyword>
<evidence type="ECO:0000256" key="6">
    <source>
        <dbReference type="ARBA" id="ARBA00031896"/>
    </source>
</evidence>
<evidence type="ECO:0000259" key="11">
    <source>
        <dbReference type="PROSITE" id="PS51467"/>
    </source>
</evidence>
<feature type="compositionally biased region" description="Polar residues" evidence="8">
    <location>
        <begin position="70"/>
        <end position="82"/>
    </location>
</feature>
<reference evidence="13" key="1">
    <citation type="journal article" date="2013" name="Science">
        <title>Comparative analysis of bat genomes provides insight into the evolution of flight and immunity.</title>
        <authorList>
            <person name="Zhang G."/>
            <person name="Cowled C."/>
            <person name="Shi Z."/>
            <person name="Huang Z."/>
            <person name="Bishop-Lilly K.A."/>
            <person name="Fang X."/>
            <person name="Wynne J.W."/>
            <person name="Xiong Z."/>
            <person name="Baker M.L."/>
            <person name="Zhao W."/>
            <person name="Tachedjian M."/>
            <person name="Zhu Y."/>
            <person name="Zhou P."/>
            <person name="Jiang X."/>
            <person name="Ng J."/>
            <person name="Yang L."/>
            <person name="Wu L."/>
            <person name="Xiao J."/>
            <person name="Feng Y."/>
            <person name="Chen Y."/>
            <person name="Sun X."/>
            <person name="Zhang Y."/>
            <person name="Marsh G.A."/>
            <person name="Crameri G."/>
            <person name="Broder C.C."/>
            <person name="Frey K.G."/>
            <person name="Wang L.F."/>
            <person name="Wang J."/>
        </authorList>
    </citation>
    <scope>NUCLEOTIDE SEQUENCE [LARGE SCALE GENOMIC DNA]</scope>
</reference>
<comment type="similarity">
    <text evidence="7">Belongs to the SNF2/RAD54 helicase family. SMARCAL1 subfamily.</text>
</comment>
<dbReference type="PANTHER" id="PTHR45766:SF6">
    <property type="entry name" value="SWI_SNF-RELATED MATRIX-ASSOCIATED ACTIN-DEPENDENT REGULATOR OF CHROMATIN SUBFAMILY A-LIKE PROTEIN 1"/>
    <property type="match status" value="1"/>
</dbReference>
<protein>
    <recommendedName>
        <fullName evidence="2">SWI/SNF-related matrix-associated actin-dependent regulator of chromatin subfamily A-like protein 1</fullName>
    </recommendedName>
    <alternativeName>
        <fullName evidence="6">HepA-related protein</fullName>
    </alternativeName>
    <alternativeName>
        <fullName evidence="5">Sucrose nonfermenting protein 2-like 1</fullName>
    </alternativeName>
</protein>
<feature type="compositionally biased region" description="Polar residues" evidence="8">
    <location>
        <begin position="156"/>
        <end position="169"/>
    </location>
</feature>
<dbReference type="FunCoup" id="L5L2E7">
    <property type="interactions" value="4087"/>
</dbReference>
<dbReference type="AlphaFoldDB" id="L5L2E7"/>
<dbReference type="GO" id="GO:0043596">
    <property type="term" value="C:nuclear replication fork"/>
    <property type="evidence" value="ECO:0007669"/>
    <property type="project" value="TreeGrafter"/>
</dbReference>
<feature type="compositionally biased region" description="Polar residues" evidence="8">
    <location>
        <begin position="226"/>
        <end position="240"/>
    </location>
</feature>
<organism evidence="12 13">
    <name type="scientific">Pteropus alecto</name>
    <name type="common">Black flying fox</name>
    <dbReference type="NCBI Taxonomy" id="9402"/>
    <lineage>
        <taxon>Eukaryota</taxon>
        <taxon>Metazoa</taxon>
        <taxon>Chordata</taxon>
        <taxon>Craniata</taxon>
        <taxon>Vertebrata</taxon>
        <taxon>Euteleostomi</taxon>
        <taxon>Mammalia</taxon>
        <taxon>Eutheria</taxon>
        <taxon>Laurasiatheria</taxon>
        <taxon>Chiroptera</taxon>
        <taxon>Yinpterochiroptera</taxon>
        <taxon>Pteropodoidea</taxon>
        <taxon>Pteropodidae</taxon>
        <taxon>Pteropodinae</taxon>
        <taxon>Pteropus</taxon>
    </lineage>
</organism>
<feature type="region of interest" description="Disordered" evidence="8">
    <location>
        <begin position="1002"/>
        <end position="1032"/>
    </location>
</feature>
<evidence type="ECO:0000256" key="4">
    <source>
        <dbReference type="ARBA" id="ARBA00023242"/>
    </source>
</evidence>
<dbReference type="STRING" id="9402.L5L2E7"/>
<evidence type="ECO:0000259" key="9">
    <source>
        <dbReference type="PROSITE" id="PS51192"/>
    </source>
</evidence>
<dbReference type="Proteomes" id="UP000010552">
    <property type="component" value="Unassembled WGS sequence"/>
</dbReference>
<dbReference type="Pfam" id="PF07443">
    <property type="entry name" value="HARP"/>
    <property type="match status" value="3"/>
</dbReference>
<dbReference type="InterPro" id="IPR014001">
    <property type="entry name" value="Helicase_ATP-bd"/>
</dbReference>
<evidence type="ECO:0000256" key="8">
    <source>
        <dbReference type="SAM" id="MobiDB-lite"/>
    </source>
</evidence>
<keyword evidence="13" id="KW-1185">Reference proteome</keyword>
<evidence type="ECO:0000256" key="2">
    <source>
        <dbReference type="ARBA" id="ARBA00020162"/>
    </source>
</evidence>
<accession>L5L2E7</accession>
<feature type="compositionally biased region" description="Polar residues" evidence="8">
    <location>
        <begin position="204"/>
        <end position="213"/>
    </location>
</feature>
<dbReference type="GO" id="GO:0031297">
    <property type="term" value="P:replication fork processing"/>
    <property type="evidence" value="ECO:0007669"/>
    <property type="project" value="TreeGrafter"/>
</dbReference>
<dbReference type="InterPro" id="IPR010003">
    <property type="entry name" value="HARP_dom"/>
</dbReference>
<dbReference type="GO" id="GO:0006281">
    <property type="term" value="P:DNA repair"/>
    <property type="evidence" value="ECO:0007669"/>
    <property type="project" value="TreeGrafter"/>
</dbReference>
<dbReference type="CDD" id="cd18793">
    <property type="entry name" value="SF2_C_SNF"/>
    <property type="match status" value="1"/>
</dbReference>
<dbReference type="InterPro" id="IPR049730">
    <property type="entry name" value="SNF2/RAD54-like_C"/>
</dbReference>
<evidence type="ECO:0000313" key="12">
    <source>
        <dbReference type="EMBL" id="ELK17228.1"/>
    </source>
</evidence>
<feature type="compositionally biased region" description="Polar residues" evidence="8">
    <location>
        <begin position="36"/>
        <end position="53"/>
    </location>
</feature>
<dbReference type="InterPro" id="IPR027417">
    <property type="entry name" value="P-loop_NTPase"/>
</dbReference>
<feature type="domain" description="Helicase C-terminal" evidence="10">
    <location>
        <begin position="731"/>
        <end position="882"/>
    </location>
</feature>
<dbReference type="InterPro" id="IPR038718">
    <property type="entry name" value="SNF2-like_sf"/>
</dbReference>
<keyword evidence="3" id="KW-0378">Hydrolase</keyword>
<dbReference type="PANTHER" id="PTHR45766">
    <property type="entry name" value="DNA ANNEALING HELICASE AND ENDONUCLEASE ZRANB3 FAMILY MEMBER"/>
    <property type="match status" value="1"/>
</dbReference>
<dbReference type="GO" id="GO:0016787">
    <property type="term" value="F:hydrolase activity"/>
    <property type="evidence" value="ECO:0007669"/>
    <property type="project" value="UniProtKB-KW"/>
</dbReference>
<dbReference type="InterPro" id="IPR001650">
    <property type="entry name" value="Helicase_C-like"/>
</dbReference>
<comment type="subcellular location">
    <subcellularLocation>
        <location evidence="1">Nucleus</location>
    </subcellularLocation>
</comment>
<dbReference type="Gene3D" id="3.40.50.10810">
    <property type="entry name" value="Tandem AAA-ATPase domain"/>
    <property type="match status" value="1"/>
</dbReference>
<dbReference type="Gene3D" id="3.40.50.300">
    <property type="entry name" value="P-loop containing nucleotide triphosphate hydrolases"/>
    <property type="match status" value="1"/>
</dbReference>
<feature type="compositionally biased region" description="Basic and acidic residues" evidence="8">
    <location>
        <begin position="7"/>
        <end position="33"/>
    </location>
</feature>
<feature type="domain" description="Helicase ATP-binding" evidence="9">
    <location>
        <begin position="464"/>
        <end position="619"/>
    </location>
</feature>
<dbReference type="PROSITE" id="PS51194">
    <property type="entry name" value="HELICASE_CTER"/>
    <property type="match status" value="1"/>
</dbReference>
<feature type="domain" description="HARP" evidence="11">
    <location>
        <begin position="238"/>
        <end position="308"/>
    </location>
</feature>
<feature type="region of interest" description="Disordered" evidence="8">
    <location>
        <begin position="1"/>
        <end position="99"/>
    </location>
</feature>
<dbReference type="PROSITE" id="PS51192">
    <property type="entry name" value="HELICASE_ATP_BIND_1"/>
    <property type="match status" value="1"/>
</dbReference>
<dbReference type="EMBL" id="KB030407">
    <property type="protein sequence ID" value="ELK17228.1"/>
    <property type="molecule type" value="Genomic_DNA"/>
</dbReference>
<evidence type="ECO:0000259" key="10">
    <source>
        <dbReference type="PROSITE" id="PS51194"/>
    </source>
</evidence>
<dbReference type="Pfam" id="PF00176">
    <property type="entry name" value="SNF2-rel_dom"/>
    <property type="match status" value="1"/>
</dbReference>
<feature type="region of interest" description="Disordered" evidence="8">
    <location>
        <begin position="112"/>
        <end position="240"/>
    </location>
</feature>
<evidence type="ECO:0000313" key="13">
    <source>
        <dbReference type="Proteomes" id="UP000010552"/>
    </source>
</evidence>
<dbReference type="PROSITE" id="PS51467">
    <property type="entry name" value="HARP"/>
    <property type="match status" value="1"/>
</dbReference>
<dbReference type="InParanoid" id="L5L2E7"/>